<dbReference type="PANTHER" id="PTHR47062:SF1">
    <property type="entry name" value="SMALL HEAT SHOCK PROTEIN IBPA"/>
    <property type="match status" value="1"/>
</dbReference>
<dbReference type="EMBL" id="BAAAFE010000008">
    <property type="protein sequence ID" value="GAA0865695.1"/>
    <property type="molecule type" value="Genomic_DNA"/>
</dbReference>
<proteinExistence type="inferred from homology"/>
<dbReference type="RefSeq" id="WP_215349964.1">
    <property type="nucleotide sequence ID" value="NZ_BAAAFE010000008.1"/>
</dbReference>
<feature type="domain" description="SHSP" evidence="4">
    <location>
        <begin position="28"/>
        <end position="141"/>
    </location>
</feature>
<sequence length="150" mass="16727">MRNSFDWTPYRRSTVGFDRLFDFLETGGSGAENYPPFDIEKLGDDHFRITIAVAGFKSSEIDITAQQNMLTVSGRKAQVAEGEERQLLYSGIATRAFERRFQLADFVRVDTADLADGLLTIDLVREVPEAMKPHKIAIGGTPVIEDKKAA</sequence>
<dbReference type="CDD" id="cd06470">
    <property type="entry name" value="ACD_IbpA-B_like"/>
    <property type="match status" value="1"/>
</dbReference>
<organism evidence="5 6">
    <name type="scientific">Sphingopyxis soli</name>
    <dbReference type="NCBI Taxonomy" id="592051"/>
    <lineage>
        <taxon>Bacteria</taxon>
        <taxon>Pseudomonadati</taxon>
        <taxon>Pseudomonadota</taxon>
        <taxon>Alphaproteobacteria</taxon>
        <taxon>Sphingomonadales</taxon>
        <taxon>Sphingomonadaceae</taxon>
        <taxon>Sphingopyxis</taxon>
    </lineage>
</organism>
<dbReference type="PROSITE" id="PS01031">
    <property type="entry name" value="SHSP"/>
    <property type="match status" value="1"/>
</dbReference>
<dbReference type="InterPro" id="IPR002068">
    <property type="entry name" value="A-crystallin/Hsp20_dom"/>
</dbReference>
<evidence type="ECO:0000313" key="6">
    <source>
        <dbReference type="Proteomes" id="UP001500738"/>
    </source>
</evidence>
<accession>A0ABN1M8P0</accession>
<evidence type="ECO:0000256" key="2">
    <source>
        <dbReference type="PROSITE-ProRule" id="PRU00285"/>
    </source>
</evidence>
<gene>
    <name evidence="5" type="ORF">GCM10009115_25310</name>
</gene>
<dbReference type="PANTHER" id="PTHR47062">
    <property type="match status" value="1"/>
</dbReference>
<dbReference type="Pfam" id="PF00011">
    <property type="entry name" value="HSP20"/>
    <property type="match status" value="1"/>
</dbReference>
<dbReference type="InterPro" id="IPR037913">
    <property type="entry name" value="ACD_IbpA/B"/>
</dbReference>
<dbReference type="Gene3D" id="2.60.40.790">
    <property type="match status" value="1"/>
</dbReference>
<name>A0ABN1M8P0_9SPHN</name>
<protein>
    <submittedName>
        <fullName evidence="5">Hsp20 family protein</fullName>
    </submittedName>
</protein>
<dbReference type="Proteomes" id="UP001500738">
    <property type="component" value="Unassembled WGS sequence"/>
</dbReference>
<keyword evidence="1" id="KW-0346">Stress response</keyword>
<reference evidence="5 6" key="1">
    <citation type="journal article" date="2019" name="Int. J. Syst. Evol. Microbiol.">
        <title>The Global Catalogue of Microorganisms (GCM) 10K type strain sequencing project: providing services to taxonomists for standard genome sequencing and annotation.</title>
        <authorList>
            <consortium name="The Broad Institute Genomics Platform"/>
            <consortium name="The Broad Institute Genome Sequencing Center for Infectious Disease"/>
            <person name="Wu L."/>
            <person name="Ma J."/>
        </authorList>
    </citation>
    <scope>NUCLEOTIDE SEQUENCE [LARGE SCALE GENOMIC DNA]</scope>
    <source>
        <strain evidence="5 6">JCM 15910</strain>
    </source>
</reference>
<keyword evidence="6" id="KW-1185">Reference proteome</keyword>
<dbReference type="InterPro" id="IPR008978">
    <property type="entry name" value="HSP20-like_chaperone"/>
</dbReference>
<evidence type="ECO:0000259" key="4">
    <source>
        <dbReference type="PROSITE" id="PS01031"/>
    </source>
</evidence>
<evidence type="ECO:0000256" key="3">
    <source>
        <dbReference type="RuleBase" id="RU003616"/>
    </source>
</evidence>
<evidence type="ECO:0000256" key="1">
    <source>
        <dbReference type="ARBA" id="ARBA00023016"/>
    </source>
</evidence>
<comment type="similarity">
    <text evidence="2 3">Belongs to the small heat shock protein (HSP20) family.</text>
</comment>
<comment type="caution">
    <text evidence="5">The sequence shown here is derived from an EMBL/GenBank/DDBJ whole genome shotgun (WGS) entry which is preliminary data.</text>
</comment>
<evidence type="ECO:0000313" key="5">
    <source>
        <dbReference type="EMBL" id="GAA0865695.1"/>
    </source>
</evidence>
<dbReference type="SUPFAM" id="SSF49764">
    <property type="entry name" value="HSP20-like chaperones"/>
    <property type="match status" value="1"/>
</dbReference>